<sequence length="66" mass="6789">MSTFVSNFIPPHGDGECGEGRRIASPSSPSPRPPIAPSPLHPCTPAPLPPCTPAPLHPCTPSPVND</sequence>
<name>A0A7C3ZLT7_9CYAN</name>
<evidence type="ECO:0000313" key="2">
    <source>
        <dbReference type="EMBL" id="HGG00964.1"/>
    </source>
</evidence>
<accession>A0A7C3ZLT7</accession>
<feature type="compositionally biased region" description="Basic and acidic residues" evidence="1">
    <location>
        <begin position="13"/>
        <end position="22"/>
    </location>
</feature>
<dbReference type="EMBL" id="DSPX01000098">
    <property type="protein sequence ID" value="HGG00964.1"/>
    <property type="molecule type" value="Genomic_DNA"/>
</dbReference>
<comment type="caution">
    <text evidence="2">The sequence shown here is derived from an EMBL/GenBank/DDBJ whole genome shotgun (WGS) entry which is preliminary data.</text>
</comment>
<feature type="compositionally biased region" description="Pro residues" evidence="1">
    <location>
        <begin position="28"/>
        <end position="47"/>
    </location>
</feature>
<dbReference type="AlphaFoldDB" id="A0A7C3ZLT7"/>
<proteinExistence type="predicted"/>
<organism evidence="2">
    <name type="scientific">Planktothricoides sp. SpSt-374</name>
    <dbReference type="NCBI Taxonomy" id="2282167"/>
    <lineage>
        <taxon>Bacteria</taxon>
        <taxon>Bacillati</taxon>
        <taxon>Cyanobacteriota</taxon>
        <taxon>Cyanophyceae</taxon>
        <taxon>Oscillatoriophycideae</taxon>
        <taxon>Oscillatoriales</taxon>
        <taxon>Oscillatoriaceae</taxon>
        <taxon>Planktothricoides</taxon>
    </lineage>
</organism>
<evidence type="ECO:0000256" key="1">
    <source>
        <dbReference type="SAM" id="MobiDB-lite"/>
    </source>
</evidence>
<gene>
    <name evidence="2" type="ORF">ENR15_10015</name>
</gene>
<feature type="region of interest" description="Disordered" evidence="1">
    <location>
        <begin position="1"/>
        <end position="47"/>
    </location>
</feature>
<protein>
    <submittedName>
        <fullName evidence="2">Uncharacterized protein</fullName>
    </submittedName>
</protein>
<reference evidence="2" key="1">
    <citation type="journal article" date="2020" name="mSystems">
        <title>Genome- and Community-Level Interaction Insights into Carbon Utilization and Element Cycling Functions of Hydrothermarchaeota in Hydrothermal Sediment.</title>
        <authorList>
            <person name="Zhou Z."/>
            <person name="Liu Y."/>
            <person name="Xu W."/>
            <person name="Pan J."/>
            <person name="Luo Z.H."/>
            <person name="Li M."/>
        </authorList>
    </citation>
    <scope>NUCLEOTIDE SEQUENCE [LARGE SCALE GENOMIC DNA]</scope>
    <source>
        <strain evidence="2">SpSt-374</strain>
    </source>
</reference>